<dbReference type="SMART" id="SM00862">
    <property type="entry name" value="Trans_reg_C"/>
    <property type="match status" value="1"/>
</dbReference>
<dbReference type="InterPro" id="IPR001867">
    <property type="entry name" value="OmpR/PhoB-type_DNA-bd"/>
</dbReference>
<dbReference type="SUPFAM" id="SSF52540">
    <property type="entry name" value="P-loop containing nucleoside triphosphate hydrolases"/>
    <property type="match status" value="1"/>
</dbReference>
<dbReference type="OrthoDB" id="3203171at2"/>
<dbReference type="SMART" id="SM01043">
    <property type="entry name" value="BTAD"/>
    <property type="match status" value="1"/>
</dbReference>
<dbReference type="InterPro" id="IPR011990">
    <property type="entry name" value="TPR-like_helical_dom_sf"/>
</dbReference>
<dbReference type="SUPFAM" id="SSF48452">
    <property type="entry name" value="TPR-like"/>
    <property type="match status" value="1"/>
</dbReference>
<comment type="caution">
    <text evidence="6">The sequence shown here is derived from an EMBL/GenBank/DDBJ whole genome shotgun (WGS) entry which is preliminary data.</text>
</comment>
<dbReference type="EMBL" id="POTX01000037">
    <property type="protein sequence ID" value="PZF98615.1"/>
    <property type="molecule type" value="Genomic_DNA"/>
</dbReference>
<dbReference type="PANTHER" id="PTHR35807">
    <property type="entry name" value="TRANSCRIPTIONAL REGULATOR REDD-RELATED"/>
    <property type="match status" value="1"/>
</dbReference>
<dbReference type="Gene3D" id="1.25.40.10">
    <property type="entry name" value="Tetratricopeptide repeat domain"/>
    <property type="match status" value="1"/>
</dbReference>
<evidence type="ECO:0000259" key="5">
    <source>
        <dbReference type="SMART" id="SM01043"/>
    </source>
</evidence>
<feature type="domain" description="Bacterial transcriptional activator" evidence="5">
    <location>
        <begin position="795"/>
        <end position="929"/>
    </location>
</feature>
<accession>A0A2W2CGU4</accession>
<dbReference type="InterPro" id="IPR036388">
    <property type="entry name" value="WH-like_DNA-bd_sf"/>
</dbReference>
<dbReference type="GO" id="GO:0006355">
    <property type="term" value="P:regulation of DNA-templated transcription"/>
    <property type="evidence" value="ECO:0007669"/>
    <property type="project" value="InterPro"/>
</dbReference>
<evidence type="ECO:0000313" key="6">
    <source>
        <dbReference type="EMBL" id="PZF98615.1"/>
    </source>
</evidence>
<dbReference type="InterPro" id="IPR016032">
    <property type="entry name" value="Sig_transdc_resp-reg_C-effctor"/>
</dbReference>
<evidence type="ECO:0008006" key="8">
    <source>
        <dbReference type="Google" id="ProtNLM"/>
    </source>
</evidence>
<dbReference type="InterPro" id="IPR051677">
    <property type="entry name" value="AfsR-DnrI-RedD_regulator"/>
</dbReference>
<evidence type="ECO:0000259" key="4">
    <source>
        <dbReference type="SMART" id="SM00862"/>
    </source>
</evidence>
<protein>
    <recommendedName>
        <fullName evidence="8">Transcriptional regulator</fullName>
    </recommendedName>
</protein>
<dbReference type="AlphaFoldDB" id="A0A2W2CGU4"/>
<feature type="region of interest" description="Disordered" evidence="3">
    <location>
        <begin position="927"/>
        <end position="963"/>
    </location>
</feature>
<evidence type="ECO:0000256" key="3">
    <source>
        <dbReference type="SAM" id="MobiDB-lite"/>
    </source>
</evidence>
<dbReference type="GO" id="GO:0003677">
    <property type="term" value="F:DNA binding"/>
    <property type="evidence" value="ECO:0007669"/>
    <property type="project" value="UniProtKB-KW"/>
</dbReference>
<name>A0A2W2CGU4_9ACTN</name>
<keyword evidence="2" id="KW-0238">DNA-binding</keyword>
<keyword evidence="7" id="KW-1185">Reference proteome</keyword>
<dbReference type="Pfam" id="PF03704">
    <property type="entry name" value="BTAD"/>
    <property type="match status" value="1"/>
</dbReference>
<proteinExistence type="inferred from homology"/>
<dbReference type="InterPro" id="IPR059106">
    <property type="entry name" value="WHD_MalT"/>
</dbReference>
<organism evidence="6 7">
    <name type="scientific">Micromonospora endophytica</name>
    <dbReference type="NCBI Taxonomy" id="515350"/>
    <lineage>
        <taxon>Bacteria</taxon>
        <taxon>Bacillati</taxon>
        <taxon>Actinomycetota</taxon>
        <taxon>Actinomycetes</taxon>
        <taxon>Micromonosporales</taxon>
        <taxon>Micromonosporaceae</taxon>
        <taxon>Micromonospora</taxon>
    </lineage>
</organism>
<dbReference type="Pfam" id="PF25873">
    <property type="entry name" value="WHD_MalT"/>
    <property type="match status" value="1"/>
</dbReference>
<dbReference type="InterPro" id="IPR027417">
    <property type="entry name" value="P-loop_NTPase"/>
</dbReference>
<feature type="compositionally biased region" description="Polar residues" evidence="3">
    <location>
        <begin position="951"/>
        <end position="963"/>
    </location>
</feature>
<comment type="similarity">
    <text evidence="1">Belongs to the AfsR/DnrI/RedD regulatory family.</text>
</comment>
<dbReference type="InterPro" id="IPR005158">
    <property type="entry name" value="BTAD"/>
</dbReference>
<feature type="domain" description="OmpR/PhoB-type" evidence="4">
    <location>
        <begin position="706"/>
        <end position="787"/>
    </location>
</feature>
<dbReference type="Gene3D" id="1.10.10.10">
    <property type="entry name" value="Winged helix-like DNA-binding domain superfamily/Winged helix DNA-binding domain"/>
    <property type="match status" value="1"/>
</dbReference>
<dbReference type="SUPFAM" id="SSF46894">
    <property type="entry name" value="C-terminal effector domain of the bipartite response regulators"/>
    <property type="match status" value="1"/>
</dbReference>
<reference evidence="6 7" key="1">
    <citation type="submission" date="2018-01" db="EMBL/GenBank/DDBJ databases">
        <title>Draft genome sequence of Jishengella endophytica.</title>
        <authorList>
            <person name="Sahin N."/>
            <person name="Ay H."/>
            <person name="Saygin H."/>
        </authorList>
    </citation>
    <scope>NUCLEOTIDE SEQUENCE [LARGE SCALE GENOMIC DNA]</scope>
    <source>
        <strain evidence="6 7">DSM 45430</strain>
    </source>
</reference>
<evidence type="ECO:0000313" key="7">
    <source>
        <dbReference type="Proteomes" id="UP000248627"/>
    </source>
</evidence>
<evidence type="ECO:0000256" key="2">
    <source>
        <dbReference type="ARBA" id="ARBA00023125"/>
    </source>
</evidence>
<sequence length="963" mass="102750">MSTESARSPSRGLVRARLITSLSVRPRSLGLVVAPGGCGKTTLLTQYADRVDGPVSWLRIEPADADPARVLARVDAARPEGHGGLLIVDDLHLVEGSPGESVLLERALALTGEGLGVLIGTRRVSPLILTRHEFSDSLVVDAEQLRFRTWEVERLLRDVYREPLPADDVAALARRLGGWAAGLKLYHLSTQGQPLPDRRRAVATLAVRSALSRDYLTRTVLAELAPDLHRFLVRTSVFEIVTAERCDRLLGGSDGQAALEELERRQAFTVSHDGGRSFTYHEVLRGHLTAVLTEELGEAGARAWHARAGRLLAEEGAALEAARCFARAQQWPEVHRLLDAAGSAVAVRGLDPWSDLLPAWFIAEDPWLVLADAQHRINEGQFAAAAPLLRRAEAMFGTGRGAARCRSLRADVTAWLPDAPHWRGHWSGWLRSATRRHPALVLGEAERLAGAEDVLVRATVSLLAGHVAEALRMLEPDTFADTDLVGLAGRLLRAAVAVARAEPQATAAVTAVGLAADRAGLPWLVRLARAVPALSGTEVDLKEAAAVAEECDRLGDQWGALLAAGCAALARSWQGGPEPEEAARLCDRARAVDGGVLAAWAQSLLALAAVRARVPDAEVEVRRAESTARAAGVPGARVLALAAAAPAGPGRSNALAAVHAAAEHAGMPRAVVAAWLTPEARPPAVASRPAPLTVRCFGGFQICLHGEPLNWTPLRPRARALARMLAMRAAPVHRDRLLDALWPDTDPVTATRTLHVALSSLRRFLDTHLPLGDRETLLHRDGDAYLLALPPDTWCDVDEFRRALGRAARRAATDPHTLDDLRAAVAAYTGELLPEDGPAEWVVAERETLRRQAADAAARLAEAALRGADGVEPAAAMAARCVEIDPCHDAGWRTLIAAHDLAGNAAAAAHARRRYADVLISLGLDPSVAGGVPAPVTADRRIPPPRSPRSGSVQDHTSSGQPA</sequence>
<dbReference type="Proteomes" id="UP000248627">
    <property type="component" value="Unassembled WGS sequence"/>
</dbReference>
<gene>
    <name evidence="6" type="ORF">C1I93_08450</name>
</gene>
<evidence type="ECO:0000256" key="1">
    <source>
        <dbReference type="ARBA" id="ARBA00005820"/>
    </source>
</evidence>
<dbReference type="GO" id="GO:0000160">
    <property type="term" value="P:phosphorelay signal transduction system"/>
    <property type="evidence" value="ECO:0007669"/>
    <property type="project" value="InterPro"/>
</dbReference>
<dbReference type="RefSeq" id="WP_146603464.1">
    <property type="nucleotide sequence ID" value="NZ_POTX01000037.1"/>
</dbReference>